<dbReference type="GO" id="GO:0015035">
    <property type="term" value="F:protein-disulfide reductase activity"/>
    <property type="evidence" value="ECO:0007669"/>
    <property type="project" value="TreeGrafter"/>
</dbReference>
<dbReference type="InParanoid" id="Q02CV9"/>
<dbReference type="KEGG" id="sus:Acid_0091"/>
<dbReference type="SUPFAM" id="SSF74863">
    <property type="entry name" value="Thiol:disulfide interchange protein DsbD, N-terminal domain (DsbD-alpha)"/>
    <property type="match status" value="1"/>
</dbReference>
<name>Q02CV9_SOLUE</name>
<keyword evidence="1" id="KW-0732">Signal</keyword>
<dbReference type="eggNOG" id="COG4233">
    <property type="taxonomic scope" value="Bacteria"/>
</dbReference>
<dbReference type="InterPro" id="IPR036929">
    <property type="entry name" value="DsbDN_sf"/>
</dbReference>
<dbReference type="PANTHER" id="PTHR32234">
    <property type="entry name" value="THIOL:DISULFIDE INTERCHANGE PROTEIN DSBD"/>
    <property type="match status" value="1"/>
</dbReference>
<proteinExistence type="predicted"/>
<dbReference type="STRING" id="234267.Acid_0091"/>
<dbReference type="OrthoDB" id="7595708at2"/>
<reference evidence="3" key="1">
    <citation type="submission" date="2006-10" db="EMBL/GenBank/DDBJ databases">
        <title>Complete sequence of Solibacter usitatus Ellin6076.</title>
        <authorList>
            <consortium name="US DOE Joint Genome Institute"/>
            <person name="Copeland A."/>
            <person name="Lucas S."/>
            <person name="Lapidus A."/>
            <person name="Barry K."/>
            <person name="Detter J.C."/>
            <person name="Glavina del Rio T."/>
            <person name="Hammon N."/>
            <person name="Israni S."/>
            <person name="Dalin E."/>
            <person name="Tice H."/>
            <person name="Pitluck S."/>
            <person name="Thompson L.S."/>
            <person name="Brettin T."/>
            <person name="Bruce D."/>
            <person name="Han C."/>
            <person name="Tapia R."/>
            <person name="Gilna P."/>
            <person name="Schmutz J."/>
            <person name="Larimer F."/>
            <person name="Land M."/>
            <person name="Hauser L."/>
            <person name="Kyrpides N."/>
            <person name="Mikhailova N."/>
            <person name="Janssen P.H."/>
            <person name="Kuske C.R."/>
            <person name="Richardson P."/>
        </authorList>
    </citation>
    <scope>NUCLEOTIDE SEQUENCE</scope>
    <source>
        <strain evidence="3">Ellin6076</strain>
    </source>
</reference>
<dbReference type="Pfam" id="PF11412">
    <property type="entry name" value="DsbD_N"/>
    <property type="match status" value="1"/>
</dbReference>
<dbReference type="HOGENOM" id="CLU_137864_0_0_0"/>
<dbReference type="InterPro" id="IPR028250">
    <property type="entry name" value="DsbDN"/>
</dbReference>
<evidence type="ECO:0000259" key="2">
    <source>
        <dbReference type="Pfam" id="PF11412"/>
    </source>
</evidence>
<dbReference type="GO" id="GO:0045454">
    <property type="term" value="P:cell redox homeostasis"/>
    <property type="evidence" value="ECO:0007669"/>
    <property type="project" value="TreeGrafter"/>
</dbReference>
<evidence type="ECO:0000256" key="1">
    <source>
        <dbReference type="SAM" id="SignalP"/>
    </source>
</evidence>
<dbReference type="EMBL" id="CP000473">
    <property type="protein sequence ID" value="ABJ81107.1"/>
    <property type="molecule type" value="Genomic_DNA"/>
</dbReference>
<protein>
    <recommendedName>
        <fullName evidence="2">Thiol:disulfide interchange protein DsbD N-terminal domain-containing protein</fullName>
    </recommendedName>
</protein>
<accession>Q02CV9</accession>
<dbReference type="Gene3D" id="2.60.40.1250">
    <property type="entry name" value="Thiol:disulfide interchange protein DsbD, N-terminal domain"/>
    <property type="match status" value="1"/>
</dbReference>
<gene>
    <name evidence="3" type="ordered locus">Acid_0091</name>
</gene>
<dbReference type="AlphaFoldDB" id="Q02CV9"/>
<evidence type="ECO:0000313" key="3">
    <source>
        <dbReference type="EMBL" id="ABJ81107.1"/>
    </source>
</evidence>
<sequence length="156" mass="16364" precursor="true">MKKIAFAAILTAALMAAPSDPVAWKLQTASAAPVKPGARFNVKLLATVQNGWHLYSMKPMAEGPIATRIWIGDGQPFSLAGGVQAPDPQVVQDPTLGMEVELYEGEAQFTLPVKIAAGTAAGAHALVVSASYQSCNDKICLPPKTVKVEIPVTVAR</sequence>
<feature type="signal peptide" evidence="1">
    <location>
        <begin position="1"/>
        <end position="23"/>
    </location>
</feature>
<feature type="chain" id="PRO_5004164039" description="Thiol:disulfide interchange protein DsbD N-terminal domain-containing protein" evidence="1">
    <location>
        <begin position="24"/>
        <end position="156"/>
    </location>
</feature>
<feature type="domain" description="Thiol:disulfide interchange protein DsbD N-terminal" evidence="2">
    <location>
        <begin position="34"/>
        <end position="148"/>
    </location>
</feature>
<organism evidence="3">
    <name type="scientific">Solibacter usitatus (strain Ellin6076)</name>
    <dbReference type="NCBI Taxonomy" id="234267"/>
    <lineage>
        <taxon>Bacteria</taxon>
        <taxon>Pseudomonadati</taxon>
        <taxon>Acidobacteriota</taxon>
        <taxon>Terriglobia</taxon>
        <taxon>Bryobacterales</taxon>
        <taxon>Solibacteraceae</taxon>
        <taxon>Candidatus Solibacter</taxon>
    </lineage>
</organism>